<dbReference type="Proteomes" id="UP000317835">
    <property type="component" value="Chromosome"/>
</dbReference>
<accession>A0A518GYL8</accession>
<dbReference type="AlphaFoldDB" id="A0A518GYL8"/>
<dbReference type="KEGG" id="tpla:ElP_15730"/>
<reference evidence="2 3" key="1">
    <citation type="submission" date="2019-02" db="EMBL/GenBank/DDBJ databases">
        <title>Deep-cultivation of Planctomycetes and their phenomic and genomic characterization uncovers novel biology.</title>
        <authorList>
            <person name="Wiegand S."/>
            <person name="Jogler M."/>
            <person name="Boedeker C."/>
            <person name="Pinto D."/>
            <person name="Vollmers J."/>
            <person name="Rivas-Marin E."/>
            <person name="Kohn T."/>
            <person name="Peeters S.H."/>
            <person name="Heuer A."/>
            <person name="Rast P."/>
            <person name="Oberbeckmann S."/>
            <person name="Bunk B."/>
            <person name="Jeske O."/>
            <person name="Meyerdierks A."/>
            <person name="Storesund J.E."/>
            <person name="Kallscheuer N."/>
            <person name="Luecker S."/>
            <person name="Lage O.M."/>
            <person name="Pohl T."/>
            <person name="Merkel B.J."/>
            <person name="Hornburger P."/>
            <person name="Mueller R.-W."/>
            <person name="Bruemmer F."/>
            <person name="Labrenz M."/>
            <person name="Spormann A.M."/>
            <person name="Op den Camp H."/>
            <person name="Overmann J."/>
            <person name="Amann R."/>
            <person name="Jetten M.S.M."/>
            <person name="Mascher T."/>
            <person name="Medema M.H."/>
            <person name="Devos D.P."/>
            <person name="Kaster A.-K."/>
            <person name="Ovreas L."/>
            <person name="Rohde M."/>
            <person name="Galperin M.Y."/>
            <person name="Jogler C."/>
        </authorList>
    </citation>
    <scope>NUCLEOTIDE SEQUENCE [LARGE SCALE GENOMIC DNA]</scope>
    <source>
        <strain evidence="2 3">ElP</strain>
    </source>
</reference>
<gene>
    <name evidence="2" type="ORF">ElP_15730</name>
</gene>
<name>A0A518GYL8_9BACT</name>
<evidence type="ECO:0000313" key="3">
    <source>
        <dbReference type="Proteomes" id="UP000317835"/>
    </source>
</evidence>
<proteinExistence type="predicted"/>
<evidence type="ECO:0000313" key="2">
    <source>
        <dbReference type="EMBL" id="QDV33696.1"/>
    </source>
</evidence>
<sequence>MQAGFASFDEQGQDLAPPRWGPDLHDGRVVFRTPEDPLVAFE</sequence>
<dbReference type="EMBL" id="CP036426">
    <property type="protein sequence ID" value="QDV33696.1"/>
    <property type="molecule type" value="Genomic_DNA"/>
</dbReference>
<keyword evidence="3" id="KW-1185">Reference proteome</keyword>
<feature type="region of interest" description="Disordered" evidence="1">
    <location>
        <begin position="1"/>
        <end position="28"/>
    </location>
</feature>
<evidence type="ECO:0000256" key="1">
    <source>
        <dbReference type="SAM" id="MobiDB-lite"/>
    </source>
</evidence>
<protein>
    <submittedName>
        <fullName evidence="2">Uncharacterized protein</fullName>
    </submittedName>
</protein>
<organism evidence="2 3">
    <name type="scientific">Tautonia plasticadhaerens</name>
    <dbReference type="NCBI Taxonomy" id="2527974"/>
    <lineage>
        <taxon>Bacteria</taxon>
        <taxon>Pseudomonadati</taxon>
        <taxon>Planctomycetota</taxon>
        <taxon>Planctomycetia</taxon>
        <taxon>Isosphaerales</taxon>
        <taxon>Isosphaeraceae</taxon>
        <taxon>Tautonia</taxon>
    </lineage>
</organism>